<dbReference type="EC" id="2.4.1.129" evidence="6"/>
<dbReference type="InterPro" id="IPR005311">
    <property type="entry name" value="PBP_dimer"/>
</dbReference>
<name>A0A380N201_9GAMM</name>
<dbReference type="SUPFAM" id="SSF56519">
    <property type="entry name" value="Penicillin binding protein dimerisation domain"/>
    <property type="match status" value="1"/>
</dbReference>
<keyword evidence="6" id="KW-0328">Glycosyltransferase</keyword>
<evidence type="ECO:0000256" key="3">
    <source>
        <dbReference type="ARBA" id="ARBA00023136"/>
    </source>
</evidence>
<dbReference type="EMBL" id="UHIA01000004">
    <property type="protein sequence ID" value="SUO98514.1"/>
    <property type="molecule type" value="Genomic_DNA"/>
</dbReference>
<dbReference type="GO" id="GO:0005886">
    <property type="term" value="C:plasma membrane"/>
    <property type="evidence" value="ECO:0007669"/>
    <property type="project" value="TreeGrafter"/>
</dbReference>
<protein>
    <submittedName>
        <fullName evidence="6">Peptidoglycan synthase FtsI</fullName>
        <ecNumber evidence="6">2.4.1.129</ecNumber>
    </submittedName>
</protein>
<keyword evidence="2" id="KW-0645">Protease</keyword>
<accession>A0A380N201</accession>
<proteinExistence type="predicted"/>
<dbReference type="Proteomes" id="UP000254575">
    <property type="component" value="Unassembled WGS sequence"/>
</dbReference>
<evidence type="ECO:0000313" key="6">
    <source>
        <dbReference type="EMBL" id="SUO98514.1"/>
    </source>
</evidence>
<keyword evidence="7" id="KW-1185">Reference proteome</keyword>
<dbReference type="InterPro" id="IPR012338">
    <property type="entry name" value="Beta-lactam/transpept-like"/>
</dbReference>
<dbReference type="AlphaFoldDB" id="A0A380N201"/>
<dbReference type="OrthoDB" id="9789078at2"/>
<evidence type="ECO:0000259" key="5">
    <source>
        <dbReference type="Pfam" id="PF03717"/>
    </source>
</evidence>
<evidence type="ECO:0000313" key="7">
    <source>
        <dbReference type="Proteomes" id="UP000254575"/>
    </source>
</evidence>
<dbReference type="Pfam" id="PF00905">
    <property type="entry name" value="Transpeptidase"/>
    <property type="match status" value="1"/>
</dbReference>
<evidence type="ECO:0000256" key="1">
    <source>
        <dbReference type="ARBA" id="ARBA00004370"/>
    </source>
</evidence>
<keyword evidence="2" id="KW-0121">Carboxypeptidase</keyword>
<dbReference type="InterPro" id="IPR036138">
    <property type="entry name" value="PBP_dimer_sf"/>
</dbReference>
<dbReference type="Gene3D" id="3.90.1310.10">
    <property type="entry name" value="Penicillin-binding protein 2a (Domain 2)"/>
    <property type="match status" value="1"/>
</dbReference>
<reference evidence="6 7" key="1">
    <citation type="submission" date="2018-06" db="EMBL/GenBank/DDBJ databases">
        <authorList>
            <consortium name="Pathogen Informatics"/>
            <person name="Doyle S."/>
        </authorList>
    </citation>
    <scope>NUCLEOTIDE SEQUENCE [LARGE SCALE GENOMIC DNA]</scope>
    <source>
        <strain evidence="6 7">NCTC10717</strain>
    </source>
</reference>
<dbReference type="Gene3D" id="3.40.710.10">
    <property type="entry name" value="DD-peptidase/beta-lactamase superfamily"/>
    <property type="match status" value="1"/>
</dbReference>
<feature type="domain" description="Penicillin-binding protein transpeptidase" evidence="4">
    <location>
        <begin position="287"/>
        <end position="579"/>
    </location>
</feature>
<dbReference type="PANTHER" id="PTHR30627">
    <property type="entry name" value="PEPTIDOGLYCAN D,D-TRANSPEPTIDASE"/>
    <property type="match status" value="1"/>
</dbReference>
<dbReference type="RefSeq" id="WP_115219332.1">
    <property type="nucleotide sequence ID" value="NZ_UHIA01000004.1"/>
</dbReference>
<gene>
    <name evidence="6" type="primary">ftsI_2</name>
    <name evidence="6" type="ORF">NCTC10717_02266</name>
</gene>
<dbReference type="InterPro" id="IPR050515">
    <property type="entry name" value="Beta-lactam/transpept"/>
</dbReference>
<keyword evidence="3" id="KW-0472">Membrane</keyword>
<evidence type="ECO:0000259" key="4">
    <source>
        <dbReference type="Pfam" id="PF00905"/>
    </source>
</evidence>
<dbReference type="Gene3D" id="3.30.450.330">
    <property type="match status" value="1"/>
</dbReference>
<dbReference type="GO" id="GO:0016757">
    <property type="term" value="F:glycosyltransferase activity"/>
    <property type="evidence" value="ECO:0007669"/>
    <property type="project" value="UniProtKB-KW"/>
</dbReference>
<dbReference type="Pfam" id="PF03717">
    <property type="entry name" value="PBP_dimer"/>
    <property type="match status" value="1"/>
</dbReference>
<dbReference type="GO" id="GO:0004180">
    <property type="term" value="F:carboxypeptidase activity"/>
    <property type="evidence" value="ECO:0007669"/>
    <property type="project" value="UniProtKB-KW"/>
</dbReference>
<comment type="subcellular location">
    <subcellularLocation>
        <location evidence="1">Membrane</location>
    </subcellularLocation>
</comment>
<keyword evidence="6" id="KW-0808">Transferase</keyword>
<evidence type="ECO:0000256" key="2">
    <source>
        <dbReference type="ARBA" id="ARBA00022645"/>
    </source>
</evidence>
<dbReference type="GO" id="GO:0071555">
    <property type="term" value="P:cell wall organization"/>
    <property type="evidence" value="ECO:0007669"/>
    <property type="project" value="TreeGrafter"/>
</dbReference>
<dbReference type="PANTHER" id="PTHR30627:SF1">
    <property type="entry name" value="PEPTIDOGLYCAN D,D-TRANSPEPTIDASE FTSI"/>
    <property type="match status" value="1"/>
</dbReference>
<dbReference type="GO" id="GO:0008658">
    <property type="term" value="F:penicillin binding"/>
    <property type="evidence" value="ECO:0007669"/>
    <property type="project" value="InterPro"/>
</dbReference>
<dbReference type="InterPro" id="IPR001460">
    <property type="entry name" value="PCN-bd_Tpept"/>
</dbReference>
<keyword evidence="2" id="KW-0378">Hydrolase</keyword>
<organism evidence="6 7">
    <name type="scientific">Suttonella indologenes</name>
    <dbReference type="NCBI Taxonomy" id="13276"/>
    <lineage>
        <taxon>Bacteria</taxon>
        <taxon>Pseudomonadati</taxon>
        <taxon>Pseudomonadota</taxon>
        <taxon>Gammaproteobacteria</taxon>
        <taxon>Cardiobacteriales</taxon>
        <taxon>Cardiobacteriaceae</taxon>
        <taxon>Suttonella</taxon>
    </lineage>
</organism>
<feature type="domain" description="Penicillin-binding protein dimerisation" evidence="5">
    <location>
        <begin position="58"/>
        <end position="244"/>
    </location>
</feature>
<sequence>MSIKARQYGKNRRLSFVLGILALATLGIAAKQVYLQTVQSTELIKSADKRTVRAVYESALRGIILDREGEPLAVSSPVSSIVANPRQMMSTLKGDFQRLLTQCRENAQSDAQCPSVLDSNFSEELRELRYRRTRLQPLADVLAMDVVDLINRVEERSARGFYYLKRQVPPAQSEAVMALALPGISKEDSFQRFYPDGELTGQIVGFTDVEDRGQEGIERQYDDWLSGQKGKMLVLINARRNPLSVVREEVATAQGQNLQLSIDKRIQYLMRRELLGVMESYRALSASAVMVDVQSGEILGMVSLPDGNPNNPAERIPELMKNHVITDVFEPGSTIKPIAVAAAMQAGVISAKTQFSSGTMRIGANRVRDVHNYGSLDTTGVIRKSSNVGMAIMSQKLPRGQYFDFLGNMGFGQLSGLNFPGEQRGYLPANQKLGDFSYATTFFGYGISTTALQIAHAYATIGNNGVKVPLTLTKRNTAEAGVQVIKPEVAQQVLAMMQTVVEKGGTGTRAAMESYTSAGKTGTSHKVGRGGYMKDKYRALFAGLAPAKNPRIALVIVVDEPQGEYYGGLVAAPSFAKIAESSLKLLGVLPDNIGKSSEVELTVDKAVFEDNDLAGVSAFETE</sequence>
<dbReference type="SUPFAM" id="SSF56601">
    <property type="entry name" value="beta-lactamase/transpeptidase-like"/>
    <property type="match status" value="1"/>
</dbReference>